<keyword evidence="4" id="KW-1185">Reference proteome</keyword>
<dbReference type="PANTHER" id="PTHR45828">
    <property type="entry name" value="CYTOCHROME B561/FERRIC REDUCTASE TRANSMEMBRANE"/>
    <property type="match status" value="1"/>
</dbReference>
<evidence type="ECO:0000313" key="4">
    <source>
        <dbReference type="Proteomes" id="UP000186698"/>
    </source>
</evidence>
<feature type="transmembrane region" description="Helical" evidence="2">
    <location>
        <begin position="443"/>
        <end position="464"/>
    </location>
</feature>
<feature type="region of interest" description="Disordered" evidence="1">
    <location>
        <begin position="334"/>
        <end position="386"/>
    </location>
</feature>
<feature type="region of interest" description="Disordered" evidence="1">
    <location>
        <begin position="254"/>
        <end position="309"/>
    </location>
</feature>
<keyword evidence="2" id="KW-0812">Transmembrane</keyword>
<dbReference type="GO" id="GO:0016020">
    <property type="term" value="C:membrane"/>
    <property type="evidence" value="ECO:0000318"/>
    <property type="project" value="GO_Central"/>
</dbReference>
<dbReference type="PROSITE" id="PS51019">
    <property type="entry name" value="REELIN"/>
    <property type="match status" value="1"/>
</dbReference>
<evidence type="ECO:0000259" key="3">
    <source>
        <dbReference type="PROSITE" id="PS51019"/>
    </source>
</evidence>
<dbReference type="InterPro" id="IPR051237">
    <property type="entry name" value="Ferric-chelate_Red/DefProt"/>
</dbReference>
<sequence>MFLCRTQADLHMNGICEHQLDKMFPWVEDRIKAQLFIGLACASVCLISYSAAFSHGASLSACSDMTPRHIRAQPQNTKKNYISIHTNRTSYMPGDTVPVTIRSSRDFMGFLLQARRLSNDQVAGSFVFIPPGSKLLHCFEDGDTVTHSDKSLKRNLSFVWKSPDQPVGDIKFFVSVVQSYFVYWARLESVVVSSRILNRTLTSKVTTSKVIPTTAQSWTAEESSTYLLSVSGLTPTVTGANTIALTAVSTAGTKPSTNVSKSYKPMMSDQTTPAVPSLSNSNIIATIQPSQSHGQRQPSYNGTSDQPIDREQNIYGENKTLCLSCKEKKKVLSGFPLSPPRPTFPPDTKAWLTGQRVLPDPPRPHLQQELTDSLSPSTATNEEQTATKELSANFLQQPVDFASDENINVQAESTLSWVTRPVHEVVGKGGEENRGMQLAMTQLGILLGCAAVLGMALAAGLRCIHAQYCHKRTEVSFSEPDNNLITVTENGEMMQFRKIRENSFVLVQAEYNWITPAGGGKTQ</sequence>
<reference evidence="5" key="1">
    <citation type="submission" date="2025-08" db="UniProtKB">
        <authorList>
            <consortium name="RefSeq"/>
        </authorList>
    </citation>
    <scope>IDENTIFICATION</scope>
    <source>
        <strain evidence="5">J_2021</strain>
        <tissue evidence="5">Erythrocytes</tissue>
    </source>
</reference>
<dbReference type="CTD" id="108719610"/>
<evidence type="ECO:0000256" key="2">
    <source>
        <dbReference type="SAM" id="Phobius"/>
    </source>
</evidence>
<dbReference type="RefSeq" id="XP_018124152.2">
    <property type="nucleotide sequence ID" value="XM_018268663.2"/>
</dbReference>
<feature type="compositionally biased region" description="Polar residues" evidence="1">
    <location>
        <begin position="268"/>
        <end position="306"/>
    </location>
</feature>
<dbReference type="CDD" id="cd08544">
    <property type="entry name" value="Reeler"/>
    <property type="match status" value="1"/>
</dbReference>
<evidence type="ECO:0000256" key="1">
    <source>
        <dbReference type="SAM" id="MobiDB-lite"/>
    </source>
</evidence>
<dbReference type="Proteomes" id="UP000186698">
    <property type="component" value="Chromosome 1L"/>
</dbReference>
<dbReference type="GeneID" id="108719610"/>
<dbReference type="Pfam" id="PF02014">
    <property type="entry name" value="Reeler"/>
    <property type="match status" value="1"/>
</dbReference>
<proteinExistence type="predicted"/>
<accession>A0A8J0VLA1</accession>
<dbReference type="InterPro" id="IPR002861">
    <property type="entry name" value="Reeler_dom"/>
</dbReference>
<evidence type="ECO:0000313" key="5">
    <source>
        <dbReference type="RefSeq" id="XP_018124152.2"/>
    </source>
</evidence>
<feature type="compositionally biased region" description="Polar residues" evidence="1">
    <location>
        <begin position="368"/>
        <end position="386"/>
    </location>
</feature>
<keyword evidence="2" id="KW-0472">Membrane</keyword>
<dbReference type="Gene3D" id="2.60.40.4060">
    <property type="entry name" value="Reeler domain"/>
    <property type="match status" value="1"/>
</dbReference>
<organism evidence="4 5">
    <name type="scientific">Xenopus laevis</name>
    <name type="common">African clawed frog</name>
    <dbReference type="NCBI Taxonomy" id="8355"/>
    <lineage>
        <taxon>Eukaryota</taxon>
        <taxon>Metazoa</taxon>
        <taxon>Chordata</taxon>
        <taxon>Craniata</taxon>
        <taxon>Vertebrata</taxon>
        <taxon>Euteleostomi</taxon>
        <taxon>Amphibia</taxon>
        <taxon>Batrachia</taxon>
        <taxon>Anura</taxon>
        <taxon>Pipoidea</taxon>
        <taxon>Pipidae</taxon>
        <taxon>Xenopodinae</taxon>
        <taxon>Xenopus</taxon>
        <taxon>Xenopus</taxon>
    </lineage>
</organism>
<dbReference type="OrthoDB" id="2419613at2759"/>
<dbReference type="KEGG" id="xla:108719610"/>
<keyword evidence="2" id="KW-1133">Transmembrane helix</keyword>
<dbReference type="PANTHER" id="PTHR45828:SF51">
    <property type="entry name" value="REELIN DOMAIN-CONTAINING PROTEIN 1"/>
    <property type="match status" value="1"/>
</dbReference>
<dbReference type="InterPro" id="IPR042307">
    <property type="entry name" value="Reeler_sf"/>
</dbReference>
<gene>
    <name evidence="5" type="primary">LOC108719610</name>
</gene>
<feature type="domain" description="Reelin" evidence="3">
    <location>
        <begin position="47"/>
        <end position="209"/>
    </location>
</feature>
<name>A0A8J0VLA1_XENLA</name>
<protein>
    <submittedName>
        <fullName evidence="5">Reelin domain-containing protein 1-like</fullName>
    </submittedName>
</protein>
<dbReference type="AlphaFoldDB" id="A0A8J0VLA1"/>